<reference evidence="1 2" key="1">
    <citation type="submission" date="2019-07" db="EMBL/GenBank/DDBJ databases">
        <title>Genomic Encyclopedia of Archaeal and Bacterial Type Strains, Phase II (KMG-II): from individual species to whole genera.</title>
        <authorList>
            <person name="Goeker M."/>
        </authorList>
    </citation>
    <scope>NUCLEOTIDE SEQUENCE [LARGE SCALE GENOMIC DNA]</scope>
    <source>
        <strain evidence="1 2">DSM 18850</strain>
    </source>
</reference>
<evidence type="ECO:0000313" key="1">
    <source>
        <dbReference type="EMBL" id="TYP91802.1"/>
    </source>
</evidence>
<name>A0A5S5DAN3_9SPHI</name>
<protein>
    <submittedName>
        <fullName evidence="1">Uncharacterized protein</fullName>
    </submittedName>
</protein>
<keyword evidence="2" id="KW-1185">Reference proteome</keyword>
<organism evidence="1 2">
    <name type="scientific">Sphingobacterium allocomposti</name>
    <dbReference type="NCBI Taxonomy" id="415956"/>
    <lineage>
        <taxon>Bacteria</taxon>
        <taxon>Pseudomonadati</taxon>
        <taxon>Bacteroidota</taxon>
        <taxon>Sphingobacteriia</taxon>
        <taxon>Sphingobacteriales</taxon>
        <taxon>Sphingobacteriaceae</taxon>
        <taxon>Sphingobacterium</taxon>
    </lineage>
</organism>
<proteinExistence type="predicted"/>
<dbReference type="Proteomes" id="UP000325105">
    <property type="component" value="Unassembled WGS sequence"/>
</dbReference>
<gene>
    <name evidence="1" type="ORF">BC792_11849</name>
</gene>
<comment type="caution">
    <text evidence="1">The sequence shown here is derived from an EMBL/GenBank/DDBJ whole genome shotgun (WGS) entry which is preliminary data.</text>
</comment>
<accession>A0A5S5DAN3</accession>
<dbReference type="AlphaFoldDB" id="A0A5S5DAN3"/>
<dbReference type="EMBL" id="VNHX01000018">
    <property type="protein sequence ID" value="TYP91802.1"/>
    <property type="molecule type" value="Genomic_DNA"/>
</dbReference>
<evidence type="ECO:0000313" key="2">
    <source>
        <dbReference type="Proteomes" id="UP000325105"/>
    </source>
</evidence>
<sequence length="46" mass="5309">MEKLSRFRGTADKVIDCQRCYDGRVDGTEVNILIIRNNDVGFKTFN</sequence>